<keyword evidence="2" id="KW-0732">Signal</keyword>
<organism evidence="3 4">
    <name type="scientific">Rhodotorula paludigena</name>
    <dbReference type="NCBI Taxonomy" id="86838"/>
    <lineage>
        <taxon>Eukaryota</taxon>
        <taxon>Fungi</taxon>
        <taxon>Dikarya</taxon>
        <taxon>Basidiomycota</taxon>
        <taxon>Pucciniomycotina</taxon>
        <taxon>Microbotryomycetes</taxon>
        <taxon>Sporidiobolales</taxon>
        <taxon>Sporidiobolaceae</taxon>
        <taxon>Rhodotorula</taxon>
    </lineage>
</organism>
<gene>
    <name evidence="3" type="ORF">Rhopal_005484-T1</name>
</gene>
<sequence>MPHFFLLSSPLDLVAHAPAATAAPVASSSRATLADPQTSSDSTDALYTRTASLFAGTALRERPLSDAVERGGLLKRALAASETGAWDSPELARRSLAPNDTQKVTLGVIAAYAVVITILWNLPVVHYVLWPFKLLIVAWHEFSHAATGCCTGAKIKSITLDPNEGGCTMMAGGIGAITLPAGYLGSSLIGALLVFCGFDIVASKVAGIVIGVSFLLTLWWGRKDWLTIVTILVATGLIVAFYFIAHGVALRFYVLFLGVMSSLYSAYDICDDLIFRKVNESDASVFAKRYGGSAQCWGVLWLIVSLAFLAAGICAGLAAFKDSFSEQATRGGEFLGTRF</sequence>
<evidence type="ECO:0008006" key="5">
    <source>
        <dbReference type="Google" id="ProtNLM"/>
    </source>
</evidence>
<dbReference type="PANTHER" id="PTHR33979:SF2">
    <property type="entry name" value="PEPTIDASE M50B-LIKE-DOMAIN-CONTAINING PROTEIN"/>
    <property type="match status" value="1"/>
</dbReference>
<accession>A0AAV5GPN3</accession>
<evidence type="ECO:0000256" key="2">
    <source>
        <dbReference type="SAM" id="SignalP"/>
    </source>
</evidence>
<dbReference type="PANTHER" id="PTHR33979">
    <property type="entry name" value="OS02G0221600 PROTEIN"/>
    <property type="match status" value="1"/>
</dbReference>
<feature type="transmembrane region" description="Helical" evidence="1">
    <location>
        <begin position="299"/>
        <end position="320"/>
    </location>
</feature>
<keyword evidence="4" id="KW-1185">Reference proteome</keyword>
<feature type="transmembrane region" description="Helical" evidence="1">
    <location>
        <begin position="192"/>
        <end position="219"/>
    </location>
</feature>
<dbReference type="Pfam" id="PF13398">
    <property type="entry name" value="Peptidase_M50B"/>
    <property type="match status" value="1"/>
</dbReference>
<dbReference type="InterPro" id="IPR049500">
    <property type="entry name" value="Peptidase_M50B-like"/>
</dbReference>
<comment type="caution">
    <text evidence="3">The sequence shown here is derived from an EMBL/GenBank/DDBJ whole genome shotgun (WGS) entry which is preliminary data.</text>
</comment>
<evidence type="ECO:0000256" key="1">
    <source>
        <dbReference type="SAM" id="Phobius"/>
    </source>
</evidence>
<dbReference type="Proteomes" id="UP001342314">
    <property type="component" value="Unassembled WGS sequence"/>
</dbReference>
<feature type="transmembrane region" description="Helical" evidence="1">
    <location>
        <begin position="225"/>
        <end position="243"/>
    </location>
</feature>
<reference evidence="3 4" key="1">
    <citation type="submission" date="2021-12" db="EMBL/GenBank/DDBJ databases">
        <title>High titer production of polyol ester of fatty acids by Rhodotorula paludigena BS15 towards product separation-free biomass refinery.</title>
        <authorList>
            <person name="Mano J."/>
            <person name="Ono H."/>
            <person name="Tanaka T."/>
            <person name="Naito K."/>
            <person name="Sushida H."/>
            <person name="Ike M."/>
            <person name="Tokuyasu K."/>
            <person name="Kitaoka M."/>
        </authorList>
    </citation>
    <scope>NUCLEOTIDE SEQUENCE [LARGE SCALE GENOMIC DNA]</scope>
    <source>
        <strain evidence="3 4">BS15</strain>
    </source>
</reference>
<keyword evidence="1" id="KW-0812">Transmembrane</keyword>
<proteinExistence type="predicted"/>
<feature type="chain" id="PRO_5043461777" description="Peptidase M50B-like-domain-containing protein" evidence="2">
    <location>
        <begin position="23"/>
        <end position="339"/>
    </location>
</feature>
<protein>
    <recommendedName>
        <fullName evidence="5">Peptidase M50B-like-domain-containing protein</fullName>
    </recommendedName>
</protein>
<evidence type="ECO:0000313" key="3">
    <source>
        <dbReference type="EMBL" id="GJN92454.1"/>
    </source>
</evidence>
<feature type="signal peptide" evidence="2">
    <location>
        <begin position="1"/>
        <end position="22"/>
    </location>
</feature>
<evidence type="ECO:0000313" key="4">
    <source>
        <dbReference type="Proteomes" id="UP001342314"/>
    </source>
</evidence>
<dbReference type="EMBL" id="BQKY01000011">
    <property type="protein sequence ID" value="GJN92454.1"/>
    <property type="molecule type" value="Genomic_DNA"/>
</dbReference>
<keyword evidence="1" id="KW-1133">Transmembrane helix</keyword>
<feature type="transmembrane region" description="Helical" evidence="1">
    <location>
        <begin position="109"/>
        <end position="130"/>
    </location>
</feature>
<dbReference type="AlphaFoldDB" id="A0AAV5GPN3"/>
<name>A0AAV5GPN3_9BASI</name>
<keyword evidence="1" id="KW-0472">Membrane</keyword>